<accession>A0ABQ9JQQ2</accession>
<keyword evidence="4 5" id="KW-0238">DNA-binding</keyword>
<protein>
    <recommendedName>
        <fullName evidence="6">THAP-type domain-containing protein</fullName>
    </recommendedName>
</protein>
<dbReference type="PANTHER" id="PTHR46927">
    <property type="entry name" value="AGAP005574-PA"/>
    <property type="match status" value="1"/>
</dbReference>
<evidence type="ECO:0000256" key="5">
    <source>
        <dbReference type="PROSITE-ProRule" id="PRU00309"/>
    </source>
</evidence>
<evidence type="ECO:0000259" key="6">
    <source>
        <dbReference type="PROSITE" id="PS50950"/>
    </source>
</evidence>
<keyword evidence="3" id="KW-0862">Zinc</keyword>
<evidence type="ECO:0000313" key="7">
    <source>
        <dbReference type="EMBL" id="KAJ8980247.1"/>
    </source>
</evidence>
<dbReference type="PANTHER" id="PTHR46927:SF3">
    <property type="entry name" value="THAP-TYPE DOMAIN-CONTAINING PROTEIN"/>
    <property type="match status" value="1"/>
</dbReference>
<evidence type="ECO:0000256" key="4">
    <source>
        <dbReference type="ARBA" id="ARBA00023125"/>
    </source>
</evidence>
<keyword evidence="2 5" id="KW-0863">Zinc-finger</keyword>
<evidence type="ECO:0000256" key="1">
    <source>
        <dbReference type="ARBA" id="ARBA00022723"/>
    </source>
</evidence>
<comment type="caution">
    <text evidence="7">The sequence shown here is derived from an EMBL/GenBank/DDBJ whole genome shotgun (WGS) entry which is preliminary data.</text>
</comment>
<dbReference type="SUPFAM" id="SSF57716">
    <property type="entry name" value="Glucocorticoid receptor-like (DNA-binding domain)"/>
    <property type="match status" value="1"/>
</dbReference>
<feature type="domain" description="THAP-type" evidence="6">
    <location>
        <begin position="1"/>
        <end position="78"/>
    </location>
</feature>
<dbReference type="Proteomes" id="UP001162164">
    <property type="component" value="Unassembled WGS sequence"/>
</dbReference>
<name>A0ABQ9JQQ2_9CUCU</name>
<keyword evidence="8" id="KW-1185">Reference proteome</keyword>
<dbReference type="EMBL" id="JAPWTJ010000272">
    <property type="protein sequence ID" value="KAJ8980247.1"/>
    <property type="molecule type" value="Genomic_DNA"/>
</dbReference>
<dbReference type="InterPro" id="IPR006612">
    <property type="entry name" value="THAP_Znf"/>
</dbReference>
<dbReference type="PROSITE" id="PS50950">
    <property type="entry name" value="ZF_THAP"/>
    <property type="match status" value="1"/>
</dbReference>
<evidence type="ECO:0000256" key="3">
    <source>
        <dbReference type="ARBA" id="ARBA00022833"/>
    </source>
</evidence>
<organism evidence="7 8">
    <name type="scientific">Molorchus minor</name>
    <dbReference type="NCBI Taxonomy" id="1323400"/>
    <lineage>
        <taxon>Eukaryota</taxon>
        <taxon>Metazoa</taxon>
        <taxon>Ecdysozoa</taxon>
        <taxon>Arthropoda</taxon>
        <taxon>Hexapoda</taxon>
        <taxon>Insecta</taxon>
        <taxon>Pterygota</taxon>
        <taxon>Neoptera</taxon>
        <taxon>Endopterygota</taxon>
        <taxon>Coleoptera</taxon>
        <taxon>Polyphaga</taxon>
        <taxon>Cucujiformia</taxon>
        <taxon>Chrysomeloidea</taxon>
        <taxon>Cerambycidae</taxon>
        <taxon>Lamiinae</taxon>
        <taxon>Monochamini</taxon>
        <taxon>Molorchus</taxon>
    </lineage>
</organism>
<dbReference type="Gene3D" id="6.20.210.20">
    <property type="entry name" value="THAP domain"/>
    <property type="match status" value="1"/>
</dbReference>
<evidence type="ECO:0000256" key="2">
    <source>
        <dbReference type="ARBA" id="ARBA00022771"/>
    </source>
</evidence>
<proteinExistence type="predicted"/>
<gene>
    <name evidence="7" type="ORF">NQ317_003756</name>
</gene>
<dbReference type="InterPro" id="IPR038441">
    <property type="entry name" value="THAP_Znf_sf"/>
</dbReference>
<dbReference type="SMART" id="SM00980">
    <property type="entry name" value="THAP"/>
    <property type="match status" value="1"/>
</dbReference>
<dbReference type="Pfam" id="PF05485">
    <property type="entry name" value="THAP"/>
    <property type="match status" value="1"/>
</dbReference>
<reference evidence="7" key="1">
    <citation type="journal article" date="2023" name="Insect Mol. Biol.">
        <title>Genome sequencing provides insights into the evolution of gene families encoding plant cell wall-degrading enzymes in longhorned beetles.</title>
        <authorList>
            <person name="Shin N.R."/>
            <person name="Okamura Y."/>
            <person name="Kirsch R."/>
            <person name="Pauchet Y."/>
        </authorList>
    </citation>
    <scope>NUCLEOTIDE SEQUENCE</scope>
    <source>
        <strain evidence="7">MMC_N1</strain>
    </source>
</reference>
<sequence>MPTCFVRGCSNSHTKKRPDVTFHLIPKNSKTQWLSAIGPAPNIFVIQQRVCSEHFEEYDFERIGILRKIQAQCNSNQKSA</sequence>
<keyword evidence="1" id="KW-0479">Metal-binding</keyword>
<dbReference type="InterPro" id="IPR052224">
    <property type="entry name" value="THAP_domain_protein"/>
</dbReference>
<evidence type="ECO:0000313" key="8">
    <source>
        <dbReference type="Proteomes" id="UP001162164"/>
    </source>
</evidence>